<evidence type="ECO:0000259" key="4">
    <source>
        <dbReference type="PROSITE" id="PS50240"/>
    </source>
</evidence>
<dbReference type="PROSITE" id="PS00134">
    <property type="entry name" value="TRYPSIN_HIS"/>
    <property type="match status" value="1"/>
</dbReference>
<keyword evidence="2" id="KW-0378">Hydrolase</keyword>
<dbReference type="Proteomes" id="UP001652624">
    <property type="component" value="Chromosome 15"/>
</dbReference>
<dbReference type="RefSeq" id="XP_060028566.1">
    <property type="nucleotide sequence ID" value="XM_060172583.1"/>
</dbReference>
<dbReference type="PANTHER" id="PTHR24253:SF79">
    <property type="entry name" value="SERINE PROTEASE 41"/>
    <property type="match status" value="1"/>
</dbReference>
<dbReference type="PRINTS" id="PR00722">
    <property type="entry name" value="CHYMOTRYPSIN"/>
</dbReference>
<dbReference type="SUPFAM" id="SSF50494">
    <property type="entry name" value="Trypsin-like serine proteases"/>
    <property type="match status" value="1"/>
</dbReference>
<name>A0ABM3VW60_ERIEU</name>
<dbReference type="PANTHER" id="PTHR24253">
    <property type="entry name" value="TRANSMEMBRANE PROTEASE SERINE"/>
    <property type="match status" value="1"/>
</dbReference>
<keyword evidence="5" id="KW-1185">Reference proteome</keyword>
<evidence type="ECO:0000313" key="7">
    <source>
        <dbReference type="RefSeq" id="XP_060028567.1"/>
    </source>
</evidence>
<reference evidence="6 7" key="1">
    <citation type="submission" date="2025-05" db="UniProtKB">
        <authorList>
            <consortium name="RefSeq"/>
        </authorList>
    </citation>
    <scope>IDENTIFICATION</scope>
</reference>
<proteinExistence type="predicted"/>
<gene>
    <name evidence="6 7" type="primary">LOC132533062</name>
</gene>
<dbReference type="PROSITE" id="PS00135">
    <property type="entry name" value="TRYPSIN_SER"/>
    <property type="match status" value="1"/>
</dbReference>
<accession>A0ABM3VW60</accession>
<dbReference type="InterPro" id="IPR033116">
    <property type="entry name" value="TRYPSIN_SER"/>
</dbReference>
<evidence type="ECO:0000256" key="3">
    <source>
        <dbReference type="SAM" id="SignalP"/>
    </source>
</evidence>
<dbReference type="Pfam" id="PF00089">
    <property type="entry name" value="Trypsin"/>
    <property type="match status" value="1"/>
</dbReference>
<sequence>MTMGWRAWLLLLLLLLLLGWPRPGRPDLQDVDTVLPGYKNSSLLSWPCGQQTVPTRIIGGQDSELGRWPWQGSLRYWDTHICGASLLNRRWVLSAAHCFEQSSHPFDWSVQFGEISSSPSFFNLQAYNNRYRVEQIILSPQFLGTGPYDIALLKLSSPVTYDSFVQPICVLPSTYQLRNQNNCWITGWGEIAEDTSLPYPSTLQEVQVGMINNSVCSHLLSMPDFRQDVWGDMVCAGDAEGGKDACFGDSGGPLVCKTRGLWVQVGVVSWGIGCGRPNRPGIYTNVSQHFRWIQSFLSGSSSAGQAPCLLLLLGSVLWLLHPQT</sequence>
<evidence type="ECO:0000313" key="6">
    <source>
        <dbReference type="RefSeq" id="XP_060028566.1"/>
    </source>
</evidence>
<feature type="signal peptide" evidence="3">
    <location>
        <begin position="1"/>
        <end position="26"/>
    </location>
</feature>
<dbReference type="InterPro" id="IPR018114">
    <property type="entry name" value="TRYPSIN_HIS"/>
</dbReference>
<protein>
    <submittedName>
        <fullName evidence="6 7">Testisin-like</fullName>
    </submittedName>
</protein>
<evidence type="ECO:0000256" key="1">
    <source>
        <dbReference type="ARBA" id="ARBA00023157"/>
    </source>
</evidence>
<dbReference type="RefSeq" id="XP_060028567.1">
    <property type="nucleotide sequence ID" value="XM_060172584.1"/>
</dbReference>
<dbReference type="PROSITE" id="PS50240">
    <property type="entry name" value="TRYPSIN_DOM"/>
    <property type="match status" value="1"/>
</dbReference>
<keyword evidence="2" id="KW-0720">Serine protease</keyword>
<dbReference type="GeneID" id="132533062"/>
<dbReference type="CDD" id="cd00190">
    <property type="entry name" value="Tryp_SPc"/>
    <property type="match status" value="1"/>
</dbReference>
<feature type="domain" description="Peptidase S1" evidence="4">
    <location>
        <begin position="57"/>
        <end position="298"/>
    </location>
</feature>
<dbReference type="InterPro" id="IPR043504">
    <property type="entry name" value="Peptidase_S1_PA_chymotrypsin"/>
</dbReference>
<keyword evidence="2" id="KW-0645">Protease</keyword>
<keyword evidence="1" id="KW-1015">Disulfide bond</keyword>
<organism evidence="5 6">
    <name type="scientific">Erinaceus europaeus</name>
    <name type="common">Western European hedgehog</name>
    <dbReference type="NCBI Taxonomy" id="9365"/>
    <lineage>
        <taxon>Eukaryota</taxon>
        <taxon>Metazoa</taxon>
        <taxon>Chordata</taxon>
        <taxon>Craniata</taxon>
        <taxon>Vertebrata</taxon>
        <taxon>Euteleostomi</taxon>
        <taxon>Mammalia</taxon>
        <taxon>Eutheria</taxon>
        <taxon>Laurasiatheria</taxon>
        <taxon>Eulipotyphla</taxon>
        <taxon>Erinaceidae</taxon>
        <taxon>Erinaceinae</taxon>
        <taxon>Erinaceus</taxon>
    </lineage>
</organism>
<evidence type="ECO:0000256" key="2">
    <source>
        <dbReference type="RuleBase" id="RU363034"/>
    </source>
</evidence>
<dbReference type="SMART" id="SM00020">
    <property type="entry name" value="Tryp_SPc"/>
    <property type="match status" value="1"/>
</dbReference>
<feature type="chain" id="PRO_5045025444" evidence="3">
    <location>
        <begin position="27"/>
        <end position="324"/>
    </location>
</feature>
<dbReference type="Gene3D" id="2.40.10.10">
    <property type="entry name" value="Trypsin-like serine proteases"/>
    <property type="match status" value="1"/>
</dbReference>
<dbReference type="InterPro" id="IPR001254">
    <property type="entry name" value="Trypsin_dom"/>
</dbReference>
<keyword evidence="3" id="KW-0732">Signal</keyword>
<evidence type="ECO:0000313" key="5">
    <source>
        <dbReference type="Proteomes" id="UP001652624"/>
    </source>
</evidence>
<dbReference type="InterPro" id="IPR001314">
    <property type="entry name" value="Peptidase_S1A"/>
</dbReference>
<dbReference type="InterPro" id="IPR009003">
    <property type="entry name" value="Peptidase_S1_PA"/>
</dbReference>